<proteinExistence type="predicted"/>
<accession>A0A1J5P8E1</accession>
<reference evidence="2" key="1">
    <citation type="submission" date="2016-10" db="EMBL/GenBank/DDBJ databases">
        <title>Sequence of Gallionella enrichment culture.</title>
        <authorList>
            <person name="Poehlein A."/>
            <person name="Muehling M."/>
            <person name="Daniel R."/>
        </authorList>
    </citation>
    <scope>NUCLEOTIDE SEQUENCE</scope>
</reference>
<comment type="caution">
    <text evidence="2">The sequence shown here is derived from an EMBL/GenBank/DDBJ whole genome shotgun (WGS) entry which is preliminary data.</text>
</comment>
<dbReference type="AlphaFoldDB" id="A0A1J5P8E1"/>
<dbReference type="EMBL" id="MLJW01008445">
    <property type="protein sequence ID" value="OIQ64071.1"/>
    <property type="molecule type" value="Genomic_DNA"/>
</dbReference>
<evidence type="ECO:0000313" key="2">
    <source>
        <dbReference type="EMBL" id="OIQ64071.1"/>
    </source>
</evidence>
<feature type="domain" description="DUF6968" evidence="1">
    <location>
        <begin position="11"/>
        <end position="87"/>
    </location>
</feature>
<protein>
    <recommendedName>
        <fullName evidence="1">DUF6968 domain-containing protein</fullName>
    </recommendedName>
</protein>
<evidence type="ECO:0000259" key="1">
    <source>
        <dbReference type="Pfam" id="PF22302"/>
    </source>
</evidence>
<organism evidence="2">
    <name type="scientific">mine drainage metagenome</name>
    <dbReference type="NCBI Taxonomy" id="410659"/>
    <lineage>
        <taxon>unclassified sequences</taxon>
        <taxon>metagenomes</taxon>
        <taxon>ecological metagenomes</taxon>
    </lineage>
</organism>
<gene>
    <name evidence="2" type="ORF">GALL_543820</name>
</gene>
<dbReference type="Pfam" id="PF22302">
    <property type="entry name" value="DUF6968"/>
    <property type="match status" value="1"/>
</dbReference>
<name>A0A1J5P8E1_9ZZZZ</name>
<sequence>MAAIAELELDLSYSSDKVSVRLFAPEWDDEQRTWSCKFEISEPIGVKREIFGVSSLQALIHGAKTLSAYLYGSDLYKNGDLGIYGQFGGSLSIPAPQVMLDRAPFPF</sequence>
<dbReference type="InterPro" id="IPR054241">
    <property type="entry name" value="DUF6968"/>
</dbReference>